<gene>
    <name evidence="2" type="ordered locus">Plut_0311</name>
</gene>
<keyword evidence="3" id="KW-1185">Reference proteome</keyword>
<feature type="transmembrane region" description="Helical" evidence="1">
    <location>
        <begin position="88"/>
        <end position="109"/>
    </location>
</feature>
<reference evidence="3" key="1">
    <citation type="submission" date="2005-08" db="EMBL/GenBank/DDBJ databases">
        <title>Complete sequence of Pelodictyon luteolum DSM 273.</title>
        <authorList>
            <consortium name="US DOE Joint Genome Institute"/>
            <person name="Copeland A."/>
            <person name="Lucas S."/>
            <person name="Lapidus A."/>
            <person name="Barry K."/>
            <person name="Detter J.C."/>
            <person name="Glavina T."/>
            <person name="Hammon N."/>
            <person name="Israni S."/>
            <person name="Pitluck S."/>
            <person name="Bryant D."/>
            <person name="Schmutz J."/>
            <person name="Larimer F."/>
            <person name="Land M."/>
            <person name="Kyrpides N."/>
            <person name="Ivanova N."/>
            <person name="Richardson P."/>
        </authorList>
    </citation>
    <scope>NUCLEOTIDE SEQUENCE [LARGE SCALE GENOMIC DNA]</scope>
    <source>
        <strain evidence="3">DSM 273 / BCRC 81028 / 2530</strain>
    </source>
</reference>
<dbReference type="EMBL" id="CP000096">
    <property type="protein sequence ID" value="ABB23199.1"/>
    <property type="molecule type" value="Genomic_DNA"/>
</dbReference>
<dbReference type="Proteomes" id="UP000002709">
    <property type="component" value="Chromosome"/>
</dbReference>
<dbReference type="HOGENOM" id="CLU_112756_0_0_10"/>
<proteinExistence type="predicted"/>
<evidence type="ECO:0000256" key="1">
    <source>
        <dbReference type="SAM" id="Phobius"/>
    </source>
</evidence>
<sequence>MVIDVAALRVEDLYADFDKKAPYHRKDFDDNLVEYLADCVQEIGRSDFVIRFAFDQTPEDVLLEEVRSGINSFFIYLRALELAAIRKLLQVSFILLFSGLLMLVASLWLPGYFEIPPEGAAPSRILVEGITIAAWVAIWEALVRFLVDWPPKIRRVRRFRRIASAPVIFIPARELAEVAATIRSRG</sequence>
<accession>Q3B632</accession>
<dbReference type="AlphaFoldDB" id="Q3B632"/>
<evidence type="ECO:0000313" key="3">
    <source>
        <dbReference type="Proteomes" id="UP000002709"/>
    </source>
</evidence>
<name>Q3B632_CHLL3</name>
<keyword evidence="1" id="KW-0812">Transmembrane</keyword>
<protein>
    <submittedName>
        <fullName evidence="2">Uncharacterized protein</fullName>
    </submittedName>
</protein>
<keyword evidence="1" id="KW-1133">Transmembrane helix</keyword>
<evidence type="ECO:0000313" key="2">
    <source>
        <dbReference type="EMBL" id="ABB23199.1"/>
    </source>
</evidence>
<keyword evidence="1" id="KW-0472">Membrane</keyword>
<dbReference type="KEGG" id="plt:Plut_0311"/>
<dbReference type="eggNOG" id="ENOG5031A0K">
    <property type="taxonomic scope" value="Bacteria"/>
</dbReference>
<feature type="transmembrane region" description="Helical" evidence="1">
    <location>
        <begin position="129"/>
        <end position="147"/>
    </location>
</feature>
<dbReference type="STRING" id="319225.Plut_0311"/>
<organism evidence="2 3">
    <name type="scientific">Chlorobium luteolum (strain DSM 273 / BCRC 81028 / 2530)</name>
    <name type="common">Pelodictyon luteolum</name>
    <dbReference type="NCBI Taxonomy" id="319225"/>
    <lineage>
        <taxon>Bacteria</taxon>
        <taxon>Pseudomonadati</taxon>
        <taxon>Chlorobiota</taxon>
        <taxon>Chlorobiia</taxon>
        <taxon>Chlorobiales</taxon>
        <taxon>Chlorobiaceae</taxon>
        <taxon>Chlorobium/Pelodictyon group</taxon>
        <taxon>Pelodictyon</taxon>
    </lineage>
</organism>